<protein>
    <submittedName>
        <fullName evidence="1">Uncharacterized protein</fullName>
    </submittedName>
</protein>
<organism evidence="1">
    <name type="scientific">Lepeophtheirus salmonis</name>
    <name type="common">Salmon louse</name>
    <name type="synonym">Caligus salmonis</name>
    <dbReference type="NCBI Taxonomy" id="72036"/>
    <lineage>
        <taxon>Eukaryota</taxon>
        <taxon>Metazoa</taxon>
        <taxon>Ecdysozoa</taxon>
        <taxon>Arthropoda</taxon>
        <taxon>Crustacea</taxon>
        <taxon>Multicrustacea</taxon>
        <taxon>Hexanauplia</taxon>
        <taxon>Copepoda</taxon>
        <taxon>Siphonostomatoida</taxon>
        <taxon>Caligidae</taxon>
        <taxon>Lepeophtheirus</taxon>
    </lineage>
</organism>
<dbReference type="EMBL" id="HACA01020312">
    <property type="protein sequence ID" value="CDW37673.1"/>
    <property type="molecule type" value="Transcribed_RNA"/>
</dbReference>
<dbReference type="AlphaFoldDB" id="A0A0K2UHH8"/>
<proteinExistence type="predicted"/>
<evidence type="ECO:0000313" key="1">
    <source>
        <dbReference type="EMBL" id="CDW37673.1"/>
    </source>
</evidence>
<accession>A0A0K2UHH8</accession>
<sequence length="60" mass="7271">MFINICHIRKKIFVKSNKCCFFINPFLKMSELALIMLLSHDIYKINQYRKNPLFITDMDQ</sequence>
<name>A0A0K2UHH8_LEPSM</name>
<reference evidence="1" key="1">
    <citation type="submission" date="2014-05" db="EMBL/GenBank/DDBJ databases">
        <authorList>
            <person name="Chronopoulou M."/>
        </authorList>
    </citation>
    <scope>NUCLEOTIDE SEQUENCE</scope>
    <source>
        <tissue evidence="1">Whole organism</tissue>
    </source>
</reference>